<dbReference type="PANTHER" id="PTHR42690:SF1">
    <property type="entry name" value="THREONINE SYNTHASE-LIKE 2"/>
    <property type="match status" value="1"/>
</dbReference>
<keyword evidence="16" id="KW-1185">Reference proteome</keyword>
<keyword evidence="7" id="KW-0791">Threonine biosynthesis</keyword>
<dbReference type="InterPro" id="IPR000634">
    <property type="entry name" value="Ser/Thr_deHydtase_PyrdxlP-BS"/>
</dbReference>
<dbReference type="GO" id="GO:0004795">
    <property type="term" value="F:threonine synthase activity"/>
    <property type="evidence" value="ECO:0007669"/>
    <property type="project" value="UniProtKB-UniRule"/>
</dbReference>
<evidence type="ECO:0000256" key="2">
    <source>
        <dbReference type="ARBA" id="ARBA00004979"/>
    </source>
</evidence>
<dbReference type="GO" id="GO:0009088">
    <property type="term" value="P:threonine biosynthetic process"/>
    <property type="evidence" value="ECO:0007669"/>
    <property type="project" value="UniProtKB-UniRule"/>
</dbReference>
<evidence type="ECO:0000259" key="13">
    <source>
        <dbReference type="Pfam" id="PF00291"/>
    </source>
</evidence>
<dbReference type="InterPro" id="IPR001926">
    <property type="entry name" value="TrpB-like_PALP"/>
</dbReference>
<evidence type="ECO:0000256" key="6">
    <source>
        <dbReference type="ARBA" id="ARBA00022605"/>
    </source>
</evidence>
<dbReference type="InterPro" id="IPR029144">
    <property type="entry name" value="Thr_synth_N"/>
</dbReference>
<reference evidence="15" key="2">
    <citation type="journal article" date="2020" name="Microorganisms">
        <title>Osmotic Adaptation and Compatible Solute Biosynthesis of Phototrophic Bacteria as Revealed from Genome Analyses.</title>
        <authorList>
            <person name="Imhoff J.F."/>
            <person name="Rahn T."/>
            <person name="Kunzel S."/>
            <person name="Keller A."/>
            <person name="Neulinger S.C."/>
        </authorList>
    </citation>
    <scope>NUCLEOTIDE SEQUENCE</scope>
    <source>
        <strain evidence="15">DSM 9154</strain>
    </source>
</reference>
<dbReference type="EMBL" id="NRRE01000009">
    <property type="protein sequence ID" value="MBK1696063.1"/>
    <property type="molecule type" value="Genomic_DNA"/>
</dbReference>
<proteinExistence type="inferred from homology"/>
<dbReference type="InterPro" id="IPR036052">
    <property type="entry name" value="TrpB-like_PALP_sf"/>
</dbReference>
<comment type="caution">
    <text evidence="15">The sequence shown here is derived from an EMBL/GenBank/DDBJ whole genome shotgun (WGS) entry which is preliminary data.</text>
</comment>
<dbReference type="InterPro" id="IPR037158">
    <property type="entry name" value="Thr_synth_N_sf"/>
</dbReference>
<evidence type="ECO:0000256" key="3">
    <source>
        <dbReference type="ARBA" id="ARBA00005517"/>
    </source>
</evidence>
<evidence type="ECO:0000256" key="1">
    <source>
        <dbReference type="ARBA" id="ARBA00001933"/>
    </source>
</evidence>
<dbReference type="EC" id="4.2.3.1" evidence="4 11"/>
<evidence type="ECO:0000256" key="11">
    <source>
        <dbReference type="NCBIfam" id="TIGR00260"/>
    </source>
</evidence>
<evidence type="ECO:0000256" key="12">
    <source>
        <dbReference type="PIRSR" id="PIRSR604450-51"/>
    </source>
</evidence>
<keyword evidence="6" id="KW-0028">Amino-acid biosynthesis</keyword>
<comment type="catalytic activity">
    <reaction evidence="10">
        <text>O-phospho-L-homoserine + H2O = L-threonine + phosphate</text>
        <dbReference type="Rhea" id="RHEA:10840"/>
        <dbReference type="ChEBI" id="CHEBI:15377"/>
        <dbReference type="ChEBI" id="CHEBI:43474"/>
        <dbReference type="ChEBI" id="CHEBI:57590"/>
        <dbReference type="ChEBI" id="CHEBI:57926"/>
        <dbReference type="EC" id="4.2.3.1"/>
    </reaction>
</comment>
<dbReference type="PANTHER" id="PTHR42690">
    <property type="entry name" value="THREONINE SYNTHASE FAMILY MEMBER"/>
    <property type="match status" value="1"/>
</dbReference>
<evidence type="ECO:0000256" key="10">
    <source>
        <dbReference type="ARBA" id="ARBA00049144"/>
    </source>
</evidence>
<dbReference type="NCBIfam" id="TIGR00260">
    <property type="entry name" value="thrC"/>
    <property type="match status" value="1"/>
</dbReference>
<accession>A0A934QG01</accession>
<evidence type="ECO:0000313" key="16">
    <source>
        <dbReference type="Proteomes" id="UP000778970"/>
    </source>
</evidence>
<organism evidence="15 16">
    <name type="scientific">Rhodovibrio salinarum</name>
    <dbReference type="NCBI Taxonomy" id="1087"/>
    <lineage>
        <taxon>Bacteria</taxon>
        <taxon>Pseudomonadati</taxon>
        <taxon>Pseudomonadota</taxon>
        <taxon>Alphaproteobacteria</taxon>
        <taxon>Rhodospirillales</taxon>
        <taxon>Rhodovibrionaceae</taxon>
        <taxon>Rhodovibrio</taxon>
    </lineage>
</organism>
<evidence type="ECO:0000259" key="14">
    <source>
        <dbReference type="Pfam" id="PF14821"/>
    </source>
</evidence>
<name>A0A934QG01_9PROT</name>
<evidence type="ECO:0000256" key="7">
    <source>
        <dbReference type="ARBA" id="ARBA00022697"/>
    </source>
</evidence>
<comment type="cofactor">
    <cofactor evidence="1 12">
        <name>pyridoxal 5'-phosphate</name>
        <dbReference type="ChEBI" id="CHEBI:597326"/>
    </cofactor>
</comment>
<dbReference type="Pfam" id="PF14821">
    <property type="entry name" value="Thr_synth_N"/>
    <property type="match status" value="1"/>
</dbReference>
<dbReference type="InterPro" id="IPR004450">
    <property type="entry name" value="Thr_synthase-like"/>
</dbReference>
<comment type="pathway">
    <text evidence="2">Amino-acid biosynthesis; L-threonine biosynthesis; L-threonine from L-aspartate: step 5/5.</text>
</comment>
<dbReference type="Pfam" id="PF24857">
    <property type="entry name" value="THR4_C"/>
    <property type="match status" value="1"/>
</dbReference>
<keyword evidence="9" id="KW-0456">Lyase</keyword>
<feature type="domain" description="Threonine synthase N-terminal" evidence="14">
    <location>
        <begin position="2"/>
        <end position="80"/>
    </location>
</feature>
<dbReference type="GO" id="GO:0030170">
    <property type="term" value="F:pyridoxal phosphate binding"/>
    <property type="evidence" value="ECO:0007669"/>
    <property type="project" value="InterPro"/>
</dbReference>
<dbReference type="InterPro" id="IPR051166">
    <property type="entry name" value="Threonine_Synthase"/>
</dbReference>
<keyword evidence="8 12" id="KW-0663">Pyridoxal phosphate</keyword>
<dbReference type="RefSeq" id="WP_027289931.1">
    <property type="nucleotide sequence ID" value="NZ_NRRE01000009.1"/>
</dbReference>
<dbReference type="Proteomes" id="UP000778970">
    <property type="component" value="Unassembled WGS sequence"/>
</dbReference>
<dbReference type="SUPFAM" id="SSF53686">
    <property type="entry name" value="Tryptophan synthase beta subunit-like PLP-dependent enzymes"/>
    <property type="match status" value="1"/>
</dbReference>
<gene>
    <name evidence="15" type="ORF">CKO21_02235</name>
</gene>
<dbReference type="Gene3D" id="3.90.1380.10">
    <property type="entry name" value="Threonine synthase, N-terminal domain"/>
    <property type="match status" value="1"/>
</dbReference>
<dbReference type="AlphaFoldDB" id="A0A934QG01"/>
<evidence type="ECO:0000256" key="9">
    <source>
        <dbReference type="ARBA" id="ARBA00023239"/>
    </source>
</evidence>
<dbReference type="CDD" id="cd01560">
    <property type="entry name" value="Thr-synth_2"/>
    <property type="match status" value="1"/>
</dbReference>
<dbReference type="Pfam" id="PF00291">
    <property type="entry name" value="PALP"/>
    <property type="match status" value="1"/>
</dbReference>
<reference evidence="15" key="1">
    <citation type="submission" date="2017-08" db="EMBL/GenBank/DDBJ databases">
        <authorList>
            <person name="Imhoff J.F."/>
            <person name="Rahn T."/>
            <person name="Kuenzel S."/>
            <person name="Neulinger S.C."/>
        </authorList>
    </citation>
    <scope>NUCLEOTIDE SEQUENCE</scope>
    <source>
        <strain evidence="15">DSM 9154</strain>
    </source>
</reference>
<evidence type="ECO:0000256" key="5">
    <source>
        <dbReference type="ARBA" id="ARBA00018679"/>
    </source>
</evidence>
<feature type="domain" description="Tryptophan synthase beta chain-like PALP" evidence="13">
    <location>
        <begin position="99"/>
        <end position="329"/>
    </location>
</feature>
<comment type="similarity">
    <text evidence="3">Belongs to the threonine synthase family.</text>
</comment>
<protein>
    <recommendedName>
        <fullName evidence="5 11">Threonine synthase</fullName>
        <ecNumber evidence="4 11">4.2.3.1</ecNumber>
    </recommendedName>
</protein>
<evidence type="ECO:0000313" key="15">
    <source>
        <dbReference type="EMBL" id="MBK1696063.1"/>
    </source>
</evidence>
<dbReference type="Gene3D" id="3.40.50.1100">
    <property type="match status" value="2"/>
</dbReference>
<dbReference type="PROSITE" id="PS00165">
    <property type="entry name" value="DEHYDRATASE_SER_THR"/>
    <property type="match status" value="1"/>
</dbReference>
<evidence type="ECO:0000256" key="8">
    <source>
        <dbReference type="ARBA" id="ARBA00022898"/>
    </source>
</evidence>
<evidence type="ECO:0000256" key="4">
    <source>
        <dbReference type="ARBA" id="ARBA00013028"/>
    </source>
</evidence>
<sequence>MRYQSTRGDAPTLGFDDVLLTGLAPDGGLYLPDHWPQLDRDRLLGFAGRPYAEVAAEVMRPFMAGSAAVEAIDRLCREAYGRFARTGTCPLTQIDEGTWLLELFHGPTLAFKDVAMQLLGDLFDHVLAARGERITIVGATSGDTGSAAIEACRDRDNVDIVILHPKGRTSEVQRRQMTTVDAANVHNVAVEGTFDDCQALVKAMFADEDFRRDVGLAAVNSINFARILAQTVYYVTSAVALGAPDRPVSFAVPTGNFGNVFAGHAARKMGVPIEMLTVASNANDILTRFFETGRMETQGVVATHSPSMDIQVSSNFERLLYELMDGDGHAVAREMQQFKQTGAFALSQGQLGRARAGFDGFRLNDPGTLEEVARQYANTGLLIDPHSAIGLAAARARRPDPHVPTVALATAHPAKFPDAVAQATGQRPSLPDRLADLYDRPEHYTTLPNELARVETHVRAVSRRAGGDTAASRVGC</sequence>
<feature type="modified residue" description="N6-(pyridoxal phosphate)lysine" evidence="12">
    <location>
        <position position="112"/>
    </location>
</feature>